<evidence type="ECO:0000313" key="3">
    <source>
        <dbReference type="Proteomes" id="UP000471648"/>
    </source>
</evidence>
<protein>
    <submittedName>
        <fullName evidence="2">Alpha/beta hydrolase</fullName>
    </submittedName>
</protein>
<proteinExistence type="predicted"/>
<dbReference type="EMBL" id="JAAGME010000468">
    <property type="protein sequence ID" value="NEB67705.1"/>
    <property type="molecule type" value="Genomic_DNA"/>
</dbReference>
<dbReference type="GO" id="GO:0016787">
    <property type="term" value="F:hydrolase activity"/>
    <property type="evidence" value="ECO:0007669"/>
    <property type="project" value="UniProtKB-KW"/>
</dbReference>
<gene>
    <name evidence="2" type="ORF">G3I39_11705</name>
</gene>
<sequence>VLTVAASLSACSDSGTDEPGSQNGSTPAGGLASQKLDWSKCPAPDDTQGGGTAPSPLPGGTAWQCATMKAPLDW</sequence>
<comment type="caution">
    <text evidence="2">The sequence shown here is derived from an EMBL/GenBank/DDBJ whole genome shotgun (WGS) entry which is preliminary data.</text>
</comment>
<keyword evidence="2" id="KW-0378">Hydrolase</keyword>
<feature type="non-terminal residue" evidence="2">
    <location>
        <position position="1"/>
    </location>
</feature>
<feature type="non-terminal residue" evidence="2">
    <location>
        <position position="74"/>
    </location>
</feature>
<name>A0A6N9V7Q7_STRMI</name>
<dbReference type="AlphaFoldDB" id="A0A6N9V7Q7"/>
<organism evidence="2 3">
    <name type="scientific">Streptomyces microflavus</name>
    <name type="common">Streptomyces lipmanii</name>
    <dbReference type="NCBI Taxonomy" id="1919"/>
    <lineage>
        <taxon>Bacteria</taxon>
        <taxon>Bacillati</taxon>
        <taxon>Actinomycetota</taxon>
        <taxon>Actinomycetes</taxon>
        <taxon>Kitasatosporales</taxon>
        <taxon>Streptomycetaceae</taxon>
        <taxon>Streptomyces</taxon>
    </lineage>
</organism>
<feature type="compositionally biased region" description="Polar residues" evidence="1">
    <location>
        <begin position="9"/>
        <end position="26"/>
    </location>
</feature>
<evidence type="ECO:0000313" key="2">
    <source>
        <dbReference type="EMBL" id="NEB67705.1"/>
    </source>
</evidence>
<feature type="region of interest" description="Disordered" evidence="1">
    <location>
        <begin position="1"/>
        <end position="74"/>
    </location>
</feature>
<reference evidence="2 3" key="1">
    <citation type="submission" date="2020-01" db="EMBL/GenBank/DDBJ databases">
        <title>Insect and environment-associated Actinomycetes.</title>
        <authorList>
            <person name="Currrie C."/>
            <person name="Chevrette M."/>
            <person name="Carlson C."/>
            <person name="Stubbendieck R."/>
            <person name="Wendt-Pienkowski E."/>
        </authorList>
    </citation>
    <scope>NUCLEOTIDE SEQUENCE [LARGE SCALE GENOMIC DNA]</scope>
    <source>
        <strain evidence="2 3">SID14438</strain>
    </source>
</reference>
<evidence type="ECO:0000256" key="1">
    <source>
        <dbReference type="SAM" id="MobiDB-lite"/>
    </source>
</evidence>
<dbReference type="Proteomes" id="UP000471648">
    <property type="component" value="Unassembled WGS sequence"/>
</dbReference>
<accession>A0A6N9V7Q7</accession>